<reference evidence="1" key="1">
    <citation type="submission" date="2014-11" db="EMBL/GenBank/DDBJ databases">
        <authorList>
            <person name="Amaro Gonzalez C."/>
        </authorList>
    </citation>
    <scope>NUCLEOTIDE SEQUENCE</scope>
</reference>
<proteinExistence type="predicted"/>
<accession>A0A0E9UME6</accession>
<evidence type="ECO:0000313" key="1">
    <source>
        <dbReference type="EMBL" id="JAH66143.1"/>
    </source>
</evidence>
<dbReference type="AlphaFoldDB" id="A0A0E9UME6"/>
<name>A0A0E9UME6_ANGAN</name>
<protein>
    <submittedName>
        <fullName evidence="1">Uncharacterized protein</fullName>
    </submittedName>
</protein>
<sequence length="54" mass="6189">MLLHYVACSYYTIYNGALVKKKVHLNALQWRKCILFVFGVVRIGFGSLDIIDTP</sequence>
<dbReference type="EMBL" id="GBXM01042434">
    <property type="protein sequence ID" value="JAH66143.1"/>
    <property type="molecule type" value="Transcribed_RNA"/>
</dbReference>
<reference evidence="1" key="2">
    <citation type="journal article" date="2015" name="Fish Shellfish Immunol.">
        <title>Early steps in the European eel (Anguilla anguilla)-Vibrio vulnificus interaction in the gills: Role of the RtxA13 toxin.</title>
        <authorList>
            <person name="Callol A."/>
            <person name="Pajuelo D."/>
            <person name="Ebbesson L."/>
            <person name="Teles M."/>
            <person name="MacKenzie S."/>
            <person name="Amaro C."/>
        </authorList>
    </citation>
    <scope>NUCLEOTIDE SEQUENCE</scope>
</reference>
<organism evidence="1">
    <name type="scientific">Anguilla anguilla</name>
    <name type="common">European freshwater eel</name>
    <name type="synonym">Muraena anguilla</name>
    <dbReference type="NCBI Taxonomy" id="7936"/>
    <lineage>
        <taxon>Eukaryota</taxon>
        <taxon>Metazoa</taxon>
        <taxon>Chordata</taxon>
        <taxon>Craniata</taxon>
        <taxon>Vertebrata</taxon>
        <taxon>Euteleostomi</taxon>
        <taxon>Actinopterygii</taxon>
        <taxon>Neopterygii</taxon>
        <taxon>Teleostei</taxon>
        <taxon>Anguilliformes</taxon>
        <taxon>Anguillidae</taxon>
        <taxon>Anguilla</taxon>
    </lineage>
</organism>